<evidence type="ECO:0000256" key="1">
    <source>
        <dbReference type="ARBA" id="ARBA00008455"/>
    </source>
</evidence>
<dbReference type="Gene3D" id="3.90.70.10">
    <property type="entry name" value="Cysteine proteinases"/>
    <property type="match status" value="1"/>
</dbReference>
<dbReference type="EMBL" id="JAOAOG010000236">
    <property type="protein sequence ID" value="KAJ6237899.1"/>
    <property type="molecule type" value="Genomic_DNA"/>
</dbReference>
<keyword evidence="3" id="KW-0732">Signal</keyword>
<dbReference type="InterPro" id="IPR025660">
    <property type="entry name" value="Pept_his_AS"/>
</dbReference>
<accession>A0ABQ8Y2J8</accession>
<dbReference type="SMART" id="SM00848">
    <property type="entry name" value="Inhibitor_I29"/>
    <property type="match status" value="1"/>
</dbReference>
<dbReference type="Pfam" id="PF00112">
    <property type="entry name" value="Peptidase_C1"/>
    <property type="match status" value="1"/>
</dbReference>
<feature type="signal peptide" evidence="3">
    <location>
        <begin position="1"/>
        <end position="20"/>
    </location>
</feature>
<gene>
    <name evidence="6" type="ORF">M0813_26477</name>
</gene>
<protein>
    <submittedName>
        <fullName evidence="6">Cysteine protease rdl2-related</fullName>
    </submittedName>
</protein>
<dbReference type="InterPro" id="IPR013201">
    <property type="entry name" value="Prot_inhib_I29"/>
</dbReference>
<evidence type="ECO:0000313" key="7">
    <source>
        <dbReference type="Proteomes" id="UP001150062"/>
    </source>
</evidence>
<evidence type="ECO:0000256" key="2">
    <source>
        <dbReference type="ARBA" id="ARBA00023157"/>
    </source>
</evidence>
<dbReference type="Pfam" id="PF08246">
    <property type="entry name" value="Inhibitor_I29"/>
    <property type="match status" value="1"/>
</dbReference>
<feature type="domain" description="Cathepsin propeptide inhibitor" evidence="5">
    <location>
        <begin position="30"/>
        <end position="86"/>
    </location>
</feature>
<dbReference type="InterPro" id="IPR000668">
    <property type="entry name" value="Peptidase_C1A_C"/>
</dbReference>
<dbReference type="InterPro" id="IPR038765">
    <property type="entry name" value="Papain-like_cys_pep_sf"/>
</dbReference>
<sequence>MKKLFVFFLVLFLFFLTVSSKKQPNTEFVWNKFKKKFNRNYDPLEESKRFAIFQDNLRLIKKHNNNPSHGFKLGINQFADLTNEEYQKKYLFKYNSDEKKYLKQEKVYDQKNLKNVPDSLDLRQDGMVTPIQDMGQCEGCWSFAIIAAIEGCVAKETDQLIKLSEQELIDCDYYPIIGQKGCNSGSTFKGMDWIIDNGGVTSLENYPYVGYTNNCGGTGGSVSTITGYHQVINTEDSVKTALFDEGPLLCTVDAHTYKFQLYKGGLFYDSNCSAKKSDLNHSMTIVGYGSDTFSNSDNDYDSPSDKYWIVKNSWGTTFGDDGYIYMSRGSNNCGILTETYYPSGCSLV</sequence>
<organism evidence="6 7">
    <name type="scientific">Anaeramoeba flamelloides</name>
    <dbReference type="NCBI Taxonomy" id="1746091"/>
    <lineage>
        <taxon>Eukaryota</taxon>
        <taxon>Metamonada</taxon>
        <taxon>Anaeramoebidae</taxon>
        <taxon>Anaeramoeba</taxon>
    </lineage>
</organism>
<dbReference type="InterPro" id="IPR025661">
    <property type="entry name" value="Pept_asp_AS"/>
</dbReference>
<proteinExistence type="inferred from homology"/>
<name>A0ABQ8Y2J8_9EUKA</name>
<evidence type="ECO:0000259" key="5">
    <source>
        <dbReference type="SMART" id="SM00848"/>
    </source>
</evidence>
<dbReference type="Proteomes" id="UP001150062">
    <property type="component" value="Unassembled WGS sequence"/>
</dbReference>
<dbReference type="PANTHER" id="PTHR12411">
    <property type="entry name" value="CYSTEINE PROTEASE FAMILY C1-RELATED"/>
    <property type="match status" value="1"/>
</dbReference>
<comment type="similarity">
    <text evidence="1">Belongs to the peptidase C1 family.</text>
</comment>
<keyword evidence="2" id="KW-1015">Disulfide bond</keyword>
<dbReference type="PRINTS" id="PR00705">
    <property type="entry name" value="PAPAIN"/>
</dbReference>
<keyword evidence="6" id="KW-0645">Protease</keyword>
<dbReference type="GO" id="GO:0008233">
    <property type="term" value="F:peptidase activity"/>
    <property type="evidence" value="ECO:0007669"/>
    <property type="project" value="UniProtKB-KW"/>
</dbReference>
<dbReference type="GO" id="GO:0006508">
    <property type="term" value="P:proteolysis"/>
    <property type="evidence" value="ECO:0007669"/>
    <property type="project" value="UniProtKB-KW"/>
</dbReference>
<dbReference type="SMART" id="SM00645">
    <property type="entry name" value="Pept_C1"/>
    <property type="match status" value="1"/>
</dbReference>
<feature type="domain" description="Peptidase C1A papain C-terminal" evidence="4">
    <location>
        <begin position="116"/>
        <end position="343"/>
    </location>
</feature>
<dbReference type="InterPro" id="IPR039417">
    <property type="entry name" value="Peptidase_C1A_papain-like"/>
</dbReference>
<evidence type="ECO:0000313" key="6">
    <source>
        <dbReference type="EMBL" id="KAJ6237899.1"/>
    </source>
</evidence>
<dbReference type="PROSITE" id="PS00640">
    <property type="entry name" value="THIOL_PROTEASE_ASN"/>
    <property type="match status" value="1"/>
</dbReference>
<feature type="chain" id="PRO_5046615669" evidence="3">
    <location>
        <begin position="21"/>
        <end position="348"/>
    </location>
</feature>
<dbReference type="SUPFAM" id="SSF54001">
    <property type="entry name" value="Cysteine proteinases"/>
    <property type="match status" value="1"/>
</dbReference>
<dbReference type="InterPro" id="IPR013128">
    <property type="entry name" value="Peptidase_C1A"/>
</dbReference>
<dbReference type="CDD" id="cd02248">
    <property type="entry name" value="Peptidase_C1A"/>
    <property type="match status" value="1"/>
</dbReference>
<evidence type="ECO:0000256" key="3">
    <source>
        <dbReference type="SAM" id="SignalP"/>
    </source>
</evidence>
<dbReference type="PROSITE" id="PS00639">
    <property type="entry name" value="THIOL_PROTEASE_HIS"/>
    <property type="match status" value="1"/>
</dbReference>
<keyword evidence="7" id="KW-1185">Reference proteome</keyword>
<comment type="caution">
    <text evidence="6">The sequence shown here is derived from an EMBL/GenBank/DDBJ whole genome shotgun (WGS) entry which is preliminary data.</text>
</comment>
<keyword evidence="6" id="KW-0378">Hydrolase</keyword>
<reference evidence="6" key="1">
    <citation type="submission" date="2022-08" db="EMBL/GenBank/DDBJ databases">
        <title>Novel sulfate-reducing endosymbionts in the free-living metamonad Anaeramoeba.</title>
        <authorList>
            <person name="Jerlstrom-Hultqvist J."/>
            <person name="Cepicka I."/>
            <person name="Gallot-Lavallee L."/>
            <person name="Salas-Leiva D."/>
            <person name="Curtis B.A."/>
            <person name="Zahonova K."/>
            <person name="Pipaliya S."/>
            <person name="Dacks J."/>
            <person name="Roger A.J."/>
        </authorList>
    </citation>
    <scope>NUCLEOTIDE SEQUENCE</scope>
    <source>
        <strain evidence="6">Schooner1</strain>
    </source>
</reference>
<evidence type="ECO:0000259" key="4">
    <source>
        <dbReference type="SMART" id="SM00645"/>
    </source>
</evidence>